<keyword evidence="2" id="KW-0689">Ribosomal protein</keyword>
<dbReference type="Proteomes" id="UP000653305">
    <property type="component" value="Unassembled WGS sequence"/>
</dbReference>
<gene>
    <name evidence="2" type="ORF">PHJA_001158900</name>
</gene>
<keyword evidence="1" id="KW-0472">Membrane</keyword>
<keyword evidence="1" id="KW-0812">Transmembrane</keyword>
<sequence length="127" mass="15229">TVVPSAAALVIKALKEPERDRKKDEEHQAQRQYLARRCDRDRQGGYSRHVRVRRVHRGSEGSQGFAAGDPRWRCRDSTRLSLRLSVEFSFLFLIILLFNVFFNLRMVLKEKTRFFFFFLSFFFFDMR</sequence>
<evidence type="ECO:0000313" key="2">
    <source>
        <dbReference type="EMBL" id="GFP90150.1"/>
    </source>
</evidence>
<keyword evidence="2" id="KW-0687">Ribonucleoprotein</keyword>
<organism evidence="2 3">
    <name type="scientific">Phtheirospermum japonicum</name>
    <dbReference type="NCBI Taxonomy" id="374723"/>
    <lineage>
        <taxon>Eukaryota</taxon>
        <taxon>Viridiplantae</taxon>
        <taxon>Streptophyta</taxon>
        <taxon>Embryophyta</taxon>
        <taxon>Tracheophyta</taxon>
        <taxon>Spermatophyta</taxon>
        <taxon>Magnoliopsida</taxon>
        <taxon>eudicotyledons</taxon>
        <taxon>Gunneridae</taxon>
        <taxon>Pentapetalae</taxon>
        <taxon>asterids</taxon>
        <taxon>lamiids</taxon>
        <taxon>Lamiales</taxon>
        <taxon>Orobanchaceae</taxon>
        <taxon>Orobanchaceae incertae sedis</taxon>
        <taxon>Phtheirospermum</taxon>
    </lineage>
</organism>
<dbReference type="AlphaFoldDB" id="A0A830BRK1"/>
<comment type="caution">
    <text evidence="2">The sequence shown here is derived from an EMBL/GenBank/DDBJ whole genome shotgun (WGS) entry which is preliminary data.</text>
</comment>
<dbReference type="GO" id="GO:0005840">
    <property type="term" value="C:ribosome"/>
    <property type="evidence" value="ECO:0007669"/>
    <property type="project" value="UniProtKB-KW"/>
</dbReference>
<evidence type="ECO:0000313" key="3">
    <source>
        <dbReference type="Proteomes" id="UP000653305"/>
    </source>
</evidence>
<proteinExistence type="predicted"/>
<dbReference type="EMBL" id="BMAC01000210">
    <property type="protein sequence ID" value="GFP90150.1"/>
    <property type="molecule type" value="Genomic_DNA"/>
</dbReference>
<keyword evidence="1" id="KW-1133">Transmembrane helix</keyword>
<protein>
    <submittedName>
        <fullName evidence="2">60S ribosomal protein l12</fullName>
    </submittedName>
</protein>
<reference evidence="2" key="1">
    <citation type="submission" date="2020-07" db="EMBL/GenBank/DDBJ databases">
        <title>Ethylene signaling mediates host invasion by parasitic plants.</title>
        <authorList>
            <person name="Yoshida S."/>
        </authorList>
    </citation>
    <scope>NUCLEOTIDE SEQUENCE</scope>
    <source>
        <strain evidence="2">Okayama</strain>
    </source>
</reference>
<accession>A0A830BRK1</accession>
<name>A0A830BRK1_9LAMI</name>
<feature type="transmembrane region" description="Helical" evidence="1">
    <location>
        <begin position="88"/>
        <end position="108"/>
    </location>
</feature>
<keyword evidence="3" id="KW-1185">Reference proteome</keyword>
<feature type="non-terminal residue" evidence="2">
    <location>
        <position position="1"/>
    </location>
</feature>
<evidence type="ECO:0000256" key="1">
    <source>
        <dbReference type="SAM" id="Phobius"/>
    </source>
</evidence>